<dbReference type="InterPro" id="IPR000835">
    <property type="entry name" value="HTH_MarR-typ"/>
</dbReference>
<dbReference type="PANTHER" id="PTHR33164:SF43">
    <property type="entry name" value="HTH-TYPE TRANSCRIPTIONAL REPRESSOR YETL"/>
    <property type="match status" value="1"/>
</dbReference>
<dbReference type="Pfam" id="PF12802">
    <property type="entry name" value="MarR_2"/>
    <property type="match status" value="1"/>
</dbReference>
<dbReference type="InterPro" id="IPR036390">
    <property type="entry name" value="WH_DNA-bd_sf"/>
</dbReference>
<evidence type="ECO:0000313" key="2">
    <source>
        <dbReference type="EMBL" id="GAA4809907.1"/>
    </source>
</evidence>
<dbReference type="PROSITE" id="PS50995">
    <property type="entry name" value="HTH_MARR_2"/>
    <property type="match status" value="1"/>
</dbReference>
<accession>A0ABP9CI11</accession>
<proteinExistence type="predicted"/>
<keyword evidence="3" id="KW-1185">Reference proteome</keyword>
<dbReference type="InterPro" id="IPR039422">
    <property type="entry name" value="MarR/SlyA-like"/>
</dbReference>
<dbReference type="PANTHER" id="PTHR33164">
    <property type="entry name" value="TRANSCRIPTIONAL REGULATOR, MARR FAMILY"/>
    <property type="match status" value="1"/>
</dbReference>
<dbReference type="Gene3D" id="1.10.10.10">
    <property type="entry name" value="Winged helix-like DNA-binding domain superfamily/Winged helix DNA-binding domain"/>
    <property type="match status" value="1"/>
</dbReference>
<dbReference type="EMBL" id="BAABKQ010000001">
    <property type="protein sequence ID" value="GAA4809907.1"/>
    <property type="molecule type" value="Genomic_DNA"/>
</dbReference>
<dbReference type="RefSeq" id="WP_307810605.1">
    <property type="nucleotide sequence ID" value="NZ_BAABKQ010000001.1"/>
</dbReference>
<reference evidence="3" key="1">
    <citation type="journal article" date="2019" name="Int. J. Syst. Evol. Microbiol.">
        <title>The Global Catalogue of Microorganisms (GCM) 10K type strain sequencing project: providing services to taxonomists for standard genome sequencing and annotation.</title>
        <authorList>
            <consortium name="The Broad Institute Genomics Platform"/>
            <consortium name="The Broad Institute Genome Sequencing Center for Infectious Disease"/>
            <person name="Wu L."/>
            <person name="Ma J."/>
        </authorList>
    </citation>
    <scope>NUCLEOTIDE SEQUENCE [LARGE SCALE GENOMIC DNA]</scope>
    <source>
        <strain evidence="3">JCM 18542</strain>
    </source>
</reference>
<feature type="domain" description="HTH marR-type" evidence="1">
    <location>
        <begin position="7"/>
        <end position="139"/>
    </location>
</feature>
<dbReference type="Proteomes" id="UP001500839">
    <property type="component" value="Unassembled WGS sequence"/>
</dbReference>
<gene>
    <name evidence="2" type="ORF">GCM10023353_12560</name>
</gene>
<dbReference type="InterPro" id="IPR036388">
    <property type="entry name" value="WH-like_DNA-bd_sf"/>
</dbReference>
<name>A0ABP9CI11_9ACTN</name>
<protein>
    <submittedName>
        <fullName evidence="2">MarR family transcriptional regulator</fullName>
    </submittedName>
</protein>
<comment type="caution">
    <text evidence="2">The sequence shown here is derived from an EMBL/GenBank/DDBJ whole genome shotgun (WGS) entry which is preliminary data.</text>
</comment>
<organism evidence="2 3">
    <name type="scientific">Tomitella cavernea</name>
    <dbReference type="NCBI Taxonomy" id="1387982"/>
    <lineage>
        <taxon>Bacteria</taxon>
        <taxon>Bacillati</taxon>
        <taxon>Actinomycetota</taxon>
        <taxon>Actinomycetes</taxon>
        <taxon>Mycobacteriales</taxon>
        <taxon>Tomitella</taxon>
    </lineage>
</organism>
<evidence type="ECO:0000259" key="1">
    <source>
        <dbReference type="PROSITE" id="PS50995"/>
    </source>
</evidence>
<evidence type="ECO:0000313" key="3">
    <source>
        <dbReference type="Proteomes" id="UP001500839"/>
    </source>
</evidence>
<dbReference type="SUPFAM" id="SSF46785">
    <property type="entry name" value="Winged helix' DNA-binding domain"/>
    <property type="match status" value="1"/>
</dbReference>
<sequence length="144" mass="16620">MTRQLSEWSIGRLLMTASRLMQHAWEQLLRQHGVSHAGFVILESLQEGPLPQRSVARYCLVTDQTISRSIERLERHGMVTRATDPQDERRQLVTITERGRDLHTRITERVESDPLITGAIKDADQFRESLLEVIASLEGKYDQR</sequence>
<dbReference type="SMART" id="SM00347">
    <property type="entry name" value="HTH_MARR"/>
    <property type="match status" value="1"/>
</dbReference>